<comment type="caution">
    <text evidence="1">The sequence shown here is derived from an EMBL/GenBank/DDBJ whole genome shotgun (WGS) entry which is preliminary data.</text>
</comment>
<sequence length="115" mass="13060">MPKAKHSKPLKRSYVSYTTPLKDKVSQAVMRKAALKERKISSLSVDLSATLRHYRTEYEAKNLSSADLQSLSEEEIYAMTRANTRANAQEKHSSGAIRAFRKACRDAVKSREQRT</sequence>
<dbReference type="KEGG" id="cput:CONPUDRAFT_137399"/>
<proteinExistence type="predicted"/>
<dbReference type="EMBL" id="JH711578">
    <property type="protein sequence ID" value="EIW81473.1"/>
    <property type="molecule type" value="Genomic_DNA"/>
</dbReference>
<evidence type="ECO:0000313" key="2">
    <source>
        <dbReference type="Proteomes" id="UP000053558"/>
    </source>
</evidence>
<dbReference type="AlphaFoldDB" id="A0A5M3MQM5"/>
<evidence type="ECO:0000313" key="1">
    <source>
        <dbReference type="EMBL" id="EIW81473.1"/>
    </source>
</evidence>
<protein>
    <submittedName>
        <fullName evidence="1">Uncharacterized protein</fullName>
    </submittedName>
</protein>
<dbReference type="RefSeq" id="XP_007768802.1">
    <property type="nucleotide sequence ID" value="XM_007770612.1"/>
</dbReference>
<dbReference type="Proteomes" id="UP000053558">
    <property type="component" value="Unassembled WGS sequence"/>
</dbReference>
<name>A0A5M3MQM5_CONPW</name>
<accession>A0A5M3MQM5</accession>
<keyword evidence="2" id="KW-1185">Reference proteome</keyword>
<organism evidence="1 2">
    <name type="scientific">Coniophora puteana (strain RWD-64-598)</name>
    <name type="common">Brown rot fungus</name>
    <dbReference type="NCBI Taxonomy" id="741705"/>
    <lineage>
        <taxon>Eukaryota</taxon>
        <taxon>Fungi</taxon>
        <taxon>Dikarya</taxon>
        <taxon>Basidiomycota</taxon>
        <taxon>Agaricomycotina</taxon>
        <taxon>Agaricomycetes</taxon>
        <taxon>Agaricomycetidae</taxon>
        <taxon>Boletales</taxon>
        <taxon>Coniophorineae</taxon>
        <taxon>Coniophoraceae</taxon>
        <taxon>Coniophora</taxon>
    </lineage>
</organism>
<reference evidence="2" key="1">
    <citation type="journal article" date="2012" name="Science">
        <title>The Paleozoic origin of enzymatic lignin decomposition reconstructed from 31 fungal genomes.</title>
        <authorList>
            <person name="Floudas D."/>
            <person name="Binder M."/>
            <person name="Riley R."/>
            <person name="Barry K."/>
            <person name="Blanchette R.A."/>
            <person name="Henrissat B."/>
            <person name="Martinez A.T."/>
            <person name="Otillar R."/>
            <person name="Spatafora J.W."/>
            <person name="Yadav J.S."/>
            <person name="Aerts A."/>
            <person name="Benoit I."/>
            <person name="Boyd A."/>
            <person name="Carlson A."/>
            <person name="Copeland A."/>
            <person name="Coutinho P.M."/>
            <person name="de Vries R.P."/>
            <person name="Ferreira P."/>
            <person name="Findley K."/>
            <person name="Foster B."/>
            <person name="Gaskell J."/>
            <person name="Glotzer D."/>
            <person name="Gorecki P."/>
            <person name="Heitman J."/>
            <person name="Hesse C."/>
            <person name="Hori C."/>
            <person name="Igarashi K."/>
            <person name="Jurgens J.A."/>
            <person name="Kallen N."/>
            <person name="Kersten P."/>
            <person name="Kohler A."/>
            <person name="Kuees U."/>
            <person name="Kumar T.K.A."/>
            <person name="Kuo A."/>
            <person name="LaButti K."/>
            <person name="Larrondo L.F."/>
            <person name="Lindquist E."/>
            <person name="Ling A."/>
            <person name="Lombard V."/>
            <person name="Lucas S."/>
            <person name="Lundell T."/>
            <person name="Martin R."/>
            <person name="McLaughlin D.J."/>
            <person name="Morgenstern I."/>
            <person name="Morin E."/>
            <person name="Murat C."/>
            <person name="Nagy L.G."/>
            <person name="Nolan M."/>
            <person name="Ohm R.A."/>
            <person name="Patyshakuliyeva A."/>
            <person name="Rokas A."/>
            <person name="Ruiz-Duenas F.J."/>
            <person name="Sabat G."/>
            <person name="Salamov A."/>
            <person name="Samejima M."/>
            <person name="Schmutz J."/>
            <person name="Slot J.C."/>
            <person name="St John F."/>
            <person name="Stenlid J."/>
            <person name="Sun H."/>
            <person name="Sun S."/>
            <person name="Syed K."/>
            <person name="Tsang A."/>
            <person name="Wiebenga A."/>
            <person name="Young D."/>
            <person name="Pisabarro A."/>
            <person name="Eastwood D.C."/>
            <person name="Martin F."/>
            <person name="Cullen D."/>
            <person name="Grigoriev I.V."/>
            <person name="Hibbett D.S."/>
        </authorList>
    </citation>
    <scope>NUCLEOTIDE SEQUENCE [LARGE SCALE GENOMIC DNA]</scope>
    <source>
        <strain evidence="2">RWD-64-598 SS2</strain>
    </source>
</reference>
<gene>
    <name evidence="1" type="ORF">CONPUDRAFT_137399</name>
</gene>
<dbReference type="GeneID" id="19201018"/>